<dbReference type="InterPro" id="IPR050378">
    <property type="entry name" value="Metallo-dep_Hydrolases_sf"/>
</dbReference>
<evidence type="ECO:0000313" key="4">
    <source>
        <dbReference type="Proteomes" id="UP000826651"/>
    </source>
</evidence>
<dbReference type="EMBL" id="JAGSHT010000002">
    <property type="protein sequence ID" value="MBZ2194983.1"/>
    <property type="molecule type" value="Genomic_DNA"/>
</dbReference>
<feature type="region of interest" description="Disordered" evidence="1">
    <location>
        <begin position="528"/>
        <end position="549"/>
    </location>
</feature>
<evidence type="ECO:0000313" key="3">
    <source>
        <dbReference type="EMBL" id="MBZ2194983.1"/>
    </source>
</evidence>
<accession>A0ABS7S4Y9</accession>
<dbReference type="PANTHER" id="PTHR11647:SF1">
    <property type="entry name" value="COLLAPSIN RESPONSE MEDIATOR PROTEIN"/>
    <property type="match status" value="1"/>
</dbReference>
<organism evidence="3 4">
    <name type="scientific">Occultella gossypii</name>
    <dbReference type="NCBI Taxonomy" id="2800820"/>
    <lineage>
        <taxon>Bacteria</taxon>
        <taxon>Bacillati</taxon>
        <taxon>Actinomycetota</taxon>
        <taxon>Actinomycetes</taxon>
        <taxon>Micrococcales</taxon>
        <taxon>Ruaniaceae</taxon>
        <taxon>Occultella</taxon>
    </lineage>
</organism>
<dbReference type="Gene3D" id="2.30.40.10">
    <property type="entry name" value="Urease, subunit C, domain 1"/>
    <property type="match status" value="1"/>
</dbReference>
<sequence length="549" mass="57833">MFSRNPARNGDPVTPTRIRGGLVIDGTGAPARRADVDIHGGRITAIEAPADRGDANRGATAGAGERVIDATGLVVCPGFVDMHAHADLALIREPDRLSAVSQGVTTEVIGQDGLSYAPITPAAATDLHGRIRGWNGDLPDGGITWTSVPEFLERVSGAAVNVAYLAPHGTLRLLVMGTEQRPATPTELDRMAGLLADALAGGAVGMSTGLTYVPALFADDGELTRLCEVVAAHGGYYAPHHRSYGAGAIEAYAECLDLGRRTGVAVHLTHAHLSYALNRGRAPELLALVDAALADGVDVTLDSYPYIVGSSYLHSALPSFLQQRSVDEIVELLARPDVRDDLVERLERRGTTGSHGVPVDWSRVVIGSATDASLPGLSIAELAQRRGVRAIDAYCDVLISERLGAMCLVHEGDEVNLRTILSHPRQCAGSDGLLAGQRPHPRAFGTFARYLGEYSRDLGLVPLELMIHKMTALPAGRIGLADRGVLAVGAAADVVCFDPATVADRATFDQPRRTAVGIQHVLVNGEPVLTDTQPTGARPGRAVTNREAA</sequence>
<protein>
    <submittedName>
        <fullName evidence="3">D-aminoacylase</fullName>
    </submittedName>
</protein>
<dbReference type="InterPro" id="IPR032466">
    <property type="entry name" value="Metal_Hydrolase"/>
</dbReference>
<dbReference type="Proteomes" id="UP000826651">
    <property type="component" value="Unassembled WGS sequence"/>
</dbReference>
<evidence type="ECO:0000256" key="1">
    <source>
        <dbReference type="SAM" id="MobiDB-lite"/>
    </source>
</evidence>
<dbReference type="SUPFAM" id="SSF51556">
    <property type="entry name" value="Metallo-dependent hydrolases"/>
    <property type="match status" value="1"/>
</dbReference>
<dbReference type="PANTHER" id="PTHR11647">
    <property type="entry name" value="HYDRANTOINASE/DIHYDROPYRIMIDINASE FAMILY MEMBER"/>
    <property type="match status" value="1"/>
</dbReference>
<dbReference type="Gene3D" id="3.20.20.140">
    <property type="entry name" value="Metal-dependent hydrolases"/>
    <property type="match status" value="2"/>
</dbReference>
<dbReference type="InterPro" id="IPR023100">
    <property type="entry name" value="D-aminoacylase_insert_dom_sf"/>
</dbReference>
<evidence type="ECO:0000259" key="2">
    <source>
        <dbReference type="Pfam" id="PF07969"/>
    </source>
</evidence>
<proteinExistence type="predicted"/>
<dbReference type="SUPFAM" id="SSF51338">
    <property type="entry name" value="Composite domain of metallo-dependent hydrolases"/>
    <property type="match status" value="1"/>
</dbReference>
<feature type="region of interest" description="Disordered" evidence="1">
    <location>
        <begin position="1"/>
        <end position="25"/>
    </location>
</feature>
<keyword evidence="4" id="KW-1185">Reference proteome</keyword>
<dbReference type="CDD" id="cd01297">
    <property type="entry name" value="D-aminoacylase"/>
    <property type="match status" value="1"/>
</dbReference>
<dbReference type="InterPro" id="IPR013108">
    <property type="entry name" value="Amidohydro_3"/>
</dbReference>
<name>A0ABS7S4Y9_9MICO</name>
<dbReference type="InterPro" id="IPR011059">
    <property type="entry name" value="Metal-dep_hydrolase_composite"/>
</dbReference>
<dbReference type="Gene3D" id="3.30.1490.130">
    <property type="entry name" value="D-aminoacylase. Domain 3"/>
    <property type="match status" value="1"/>
</dbReference>
<comment type="caution">
    <text evidence="3">The sequence shown here is derived from an EMBL/GenBank/DDBJ whole genome shotgun (WGS) entry which is preliminary data.</text>
</comment>
<dbReference type="Pfam" id="PF07969">
    <property type="entry name" value="Amidohydro_3"/>
    <property type="match status" value="1"/>
</dbReference>
<reference evidence="3 4" key="1">
    <citation type="submission" date="2021-04" db="EMBL/GenBank/DDBJ databases">
        <title>Ruania sp. nov., isolated from sandy soil of mangrove forest.</title>
        <authorList>
            <person name="Ge X."/>
            <person name="Huang R."/>
            <person name="Liu W."/>
        </authorList>
    </citation>
    <scope>NUCLEOTIDE SEQUENCE [LARGE SCALE GENOMIC DNA]</scope>
    <source>
        <strain evidence="3 4">N2-46</strain>
    </source>
</reference>
<gene>
    <name evidence="3" type="ORF">KCQ71_02365</name>
</gene>
<feature type="domain" description="Amidohydrolase 3" evidence="2">
    <location>
        <begin position="66"/>
        <end position="528"/>
    </location>
</feature>